<evidence type="ECO:0000313" key="2">
    <source>
        <dbReference type="EMBL" id="KAK4524711.1"/>
    </source>
</evidence>
<dbReference type="EMBL" id="JANCYU010000025">
    <property type="protein sequence ID" value="KAK4524711.1"/>
    <property type="molecule type" value="Genomic_DNA"/>
</dbReference>
<accession>A0AAV9IBY1</accession>
<dbReference type="AlphaFoldDB" id="A0AAV9IBY1"/>
<reference evidence="2 3" key="1">
    <citation type="submission" date="2022-07" db="EMBL/GenBank/DDBJ databases">
        <title>Genome-wide signatures of adaptation to extreme environments.</title>
        <authorList>
            <person name="Cho C.H."/>
            <person name="Yoon H.S."/>
        </authorList>
    </citation>
    <scope>NUCLEOTIDE SEQUENCE [LARGE SCALE GENOMIC DNA]</scope>
    <source>
        <strain evidence="2 3">108.79 E11</strain>
    </source>
</reference>
<protein>
    <submittedName>
        <fullName evidence="2">Uncharacterized protein</fullName>
    </submittedName>
</protein>
<dbReference type="Proteomes" id="UP001300502">
    <property type="component" value="Unassembled WGS sequence"/>
</dbReference>
<organism evidence="2 3">
    <name type="scientific">Galdieria yellowstonensis</name>
    <dbReference type="NCBI Taxonomy" id="3028027"/>
    <lineage>
        <taxon>Eukaryota</taxon>
        <taxon>Rhodophyta</taxon>
        <taxon>Bangiophyceae</taxon>
        <taxon>Galdieriales</taxon>
        <taxon>Galdieriaceae</taxon>
        <taxon>Galdieria</taxon>
    </lineage>
</organism>
<proteinExistence type="predicted"/>
<comment type="caution">
    <text evidence="2">The sequence shown here is derived from an EMBL/GenBank/DDBJ whole genome shotgun (WGS) entry which is preliminary data.</text>
</comment>
<dbReference type="EMBL" id="JANCYU010000002">
    <property type="protein sequence ID" value="KAK4522246.1"/>
    <property type="molecule type" value="Genomic_DNA"/>
</dbReference>
<name>A0AAV9IBY1_9RHOD</name>
<sequence>MIEQVVLRKRCSNELFTISCCDSRASAERELNKDDHPLVEEQYDDEWIKKPKVAQNTGCTNLTNESILKAVQQLSRGEAHYLLRQQVLTRLELHSHLVNLLQLCQGSVTFLCQLIDVNIFSKNIIELLANSDGARLASLNIQCHHFSVTSDKSKLLNAFCFSYVNKNKPCNIVAYVLQTLFCADSEASICVVQGSGVACVLLADFCRMYGLTEFLSNDEGEETTWPALLMISAFPSGRTILVPVF</sequence>
<evidence type="ECO:0000313" key="3">
    <source>
        <dbReference type="Proteomes" id="UP001300502"/>
    </source>
</evidence>
<evidence type="ECO:0000313" key="1">
    <source>
        <dbReference type="EMBL" id="KAK4522246.1"/>
    </source>
</evidence>
<gene>
    <name evidence="1" type="ORF">GAYE_HPEPCTG121G0125</name>
    <name evidence="2" type="ORF">GAYE_SCF05G2614</name>
</gene>
<keyword evidence="3" id="KW-1185">Reference proteome</keyword>